<evidence type="ECO:0008006" key="4">
    <source>
        <dbReference type="Google" id="ProtNLM"/>
    </source>
</evidence>
<dbReference type="AlphaFoldDB" id="A0A2T5G1D8"/>
<accession>A0A2T5G1D8</accession>
<dbReference type="RefSeq" id="WP_107966199.1">
    <property type="nucleotide sequence ID" value="NZ_NWBU01000004.1"/>
</dbReference>
<reference evidence="2 3" key="1">
    <citation type="submission" date="2017-09" db="EMBL/GenBank/DDBJ databases">
        <title>Sphingomonas panjinensis sp.nov., isolated from oil-contaminated soil.</title>
        <authorList>
            <person name="Wang L."/>
            <person name="Chen L."/>
        </authorList>
    </citation>
    <scope>NUCLEOTIDE SEQUENCE [LARGE SCALE GENOMIC DNA]</scope>
    <source>
        <strain evidence="2 3">FW-11</strain>
    </source>
</reference>
<feature type="chain" id="PRO_5015738036" description="DUF2147 domain-containing protein" evidence="1">
    <location>
        <begin position="19"/>
        <end position="119"/>
    </location>
</feature>
<feature type="signal peptide" evidence="1">
    <location>
        <begin position="1"/>
        <end position="18"/>
    </location>
</feature>
<protein>
    <recommendedName>
        <fullName evidence="4">DUF2147 domain-containing protein</fullName>
    </recommendedName>
</protein>
<dbReference type="OrthoDB" id="7568378at2"/>
<organism evidence="2 3">
    <name type="scientific">Sphingomonas oleivorans</name>
    <dbReference type="NCBI Taxonomy" id="1735121"/>
    <lineage>
        <taxon>Bacteria</taxon>
        <taxon>Pseudomonadati</taxon>
        <taxon>Pseudomonadota</taxon>
        <taxon>Alphaproteobacteria</taxon>
        <taxon>Sphingomonadales</taxon>
        <taxon>Sphingomonadaceae</taxon>
        <taxon>Sphingomonas</taxon>
    </lineage>
</organism>
<keyword evidence="1" id="KW-0732">Signal</keyword>
<evidence type="ECO:0000256" key="1">
    <source>
        <dbReference type="SAM" id="SignalP"/>
    </source>
</evidence>
<name>A0A2T5G1D8_9SPHN</name>
<proteinExistence type="predicted"/>
<dbReference type="Proteomes" id="UP000244162">
    <property type="component" value="Unassembled WGS sequence"/>
</dbReference>
<gene>
    <name evidence="2" type="ORF">CLG96_02130</name>
</gene>
<dbReference type="EMBL" id="NWBU01000004">
    <property type="protein sequence ID" value="PTQ12963.1"/>
    <property type="molecule type" value="Genomic_DNA"/>
</dbReference>
<evidence type="ECO:0000313" key="2">
    <source>
        <dbReference type="EMBL" id="PTQ12963.1"/>
    </source>
</evidence>
<comment type="caution">
    <text evidence="2">The sequence shown here is derived from an EMBL/GenBank/DDBJ whole genome shotgun (WGS) entry which is preliminary data.</text>
</comment>
<sequence>MMRAIAFLAVTLATPGMAADQFDLVCVSKTQTVRYRVDLAKGEACSDSCDRVWKMGEATTGELRLIDKRPDYRGDLEERSVVSRQSGEWHYDMSMSGSSSSRDGKCDPAPFSGFPAAKF</sequence>
<keyword evidence="3" id="KW-1185">Reference proteome</keyword>
<evidence type="ECO:0000313" key="3">
    <source>
        <dbReference type="Proteomes" id="UP000244162"/>
    </source>
</evidence>